<organism evidence="1 2">
    <name type="scientific">Vibrio spartinae</name>
    <dbReference type="NCBI Taxonomy" id="1918945"/>
    <lineage>
        <taxon>Bacteria</taxon>
        <taxon>Pseudomonadati</taxon>
        <taxon>Pseudomonadota</taxon>
        <taxon>Gammaproteobacteria</taxon>
        <taxon>Vibrionales</taxon>
        <taxon>Vibrionaceae</taxon>
        <taxon>Vibrio</taxon>
    </lineage>
</organism>
<gene>
    <name evidence="1" type="ORF">Vspart_03517</name>
</gene>
<accession>A0ABX6R446</accession>
<evidence type="ECO:0000313" key="2">
    <source>
        <dbReference type="Proteomes" id="UP000515264"/>
    </source>
</evidence>
<reference evidence="1 2" key="1">
    <citation type="journal article" date="2020" name="J. Nat. Prod.">
        <title>Genomics-Metabolomics Profiling Disclosed Marine Vibrio spartinae 3.6 as a Producer of a New Branched Side Chain Prodigiosin.</title>
        <authorList>
            <person name="Vitale G.A."/>
            <person name="Sciarretta M."/>
            <person name="Palma Esposito F."/>
            <person name="January G.G."/>
            <person name="Giaccio M."/>
            <person name="Bunk B."/>
            <person name="Sproer C."/>
            <person name="Bajerski F."/>
            <person name="Power D."/>
            <person name="Festa C."/>
            <person name="Monti M.C."/>
            <person name="D'Auria M.V."/>
            <person name="de Pascale D."/>
        </authorList>
    </citation>
    <scope>NUCLEOTIDE SEQUENCE [LARGE SCALE GENOMIC DNA]</scope>
    <source>
        <strain evidence="1 2">3.6</strain>
    </source>
</reference>
<protein>
    <submittedName>
        <fullName evidence="1">Uncharacterized protein</fullName>
    </submittedName>
</protein>
<keyword evidence="2" id="KW-1185">Reference proteome</keyword>
<dbReference type="Proteomes" id="UP000515264">
    <property type="component" value="Chromosome 2"/>
</dbReference>
<dbReference type="RefSeq" id="WP_182288921.1">
    <property type="nucleotide sequence ID" value="NZ_CP046269.1"/>
</dbReference>
<sequence>MPQVSLPVGMFLAPFMEKISQWMFLDTLRTSNNHYIEWQQIYKYWDNVSETVEVSVYAPNILDNDKTSLPQIAVRTNNDTEIDCIELLVEGKNGHVKYQDVLKIYNVGPLPTIICAPSIPLRSFHISEDGGYFSTLDSISIQRKGMGSNEPKLKPEIIYSDTELLNDRFIKKWDYYWNMRAIDSACGNIKSKLSYYLIQPKILYARRENIPKIEMLKGLARLFIGKPVYFILSREFMLKTYFWLPIILRLRKFEIKDC</sequence>
<dbReference type="EMBL" id="CP046269">
    <property type="protein sequence ID" value="QMV16132.1"/>
    <property type="molecule type" value="Genomic_DNA"/>
</dbReference>
<evidence type="ECO:0000313" key="1">
    <source>
        <dbReference type="EMBL" id="QMV16132.1"/>
    </source>
</evidence>
<name>A0ABX6R446_9VIBR</name>
<proteinExistence type="predicted"/>